<reference evidence="1 2" key="1">
    <citation type="submission" date="2018-07" db="EMBL/GenBank/DDBJ databases">
        <title>Genomic Encyclopedia of Type Strains, Phase IV (KMG-IV): sequencing the most valuable type-strain genomes for metagenomic binning, comparative biology and taxonomic classification.</title>
        <authorList>
            <person name="Goeker M."/>
        </authorList>
    </citation>
    <scope>NUCLEOTIDE SEQUENCE [LARGE SCALE GENOMIC DNA]</scope>
    <source>
        <strain evidence="1 2">DSM 25281</strain>
    </source>
</reference>
<dbReference type="InterPro" id="IPR015064">
    <property type="entry name" value="Sda"/>
</dbReference>
<dbReference type="InterPro" id="IPR036916">
    <property type="entry name" value="Sda_sf"/>
</dbReference>
<dbReference type="Pfam" id="PF08970">
    <property type="entry name" value="Sda"/>
    <property type="match status" value="1"/>
</dbReference>
<dbReference type="Gene3D" id="1.10.287.1100">
    <property type="entry name" value="Sporulation inhibitor A"/>
    <property type="match status" value="1"/>
</dbReference>
<dbReference type="SUPFAM" id="SSF100985">
    <property type="entry name" value="Sporulation inhibitor Sda"/>
    <property type="match status" value="1"/>
</dbReference>
<proteinExistence type="predicted"/>
<sequence length="58" mass="6870">MDSLRFLNDKELVEAYKKACKFSLSHEFIEILREELLERNRGPRDVQNELEASEKSIT</sequence>
<comment type="caution">
    <text evidence="1">The sequence shown here is derived from an EMBL/GenBank/DDBJ whole genome shotgun (WGS) entry which is preliminary data.</text>
</comment>
<dbReference type="EMBL" id="QQAY01000013">
    <property type="protein sequence ID" value="RDI40025.1"/>
    <property type="molecule type" value="Genomic_DNA"/>
</dbReference>
<accession>A0A370G899</accession>
<protein>
    <submittedName>
        <fullName evidence="1">Sporulation inhibitor A</fullName>
    </submittedName>
</protein>
<keyword evidence="2" id="KW-1185">Reference proteome</keyword>
<organism evidence="1 2">
    <name type="scientific">Falsibacillus pallidus</name>
    <dbReference type="NCBI Taxonomy" id="493781"/>
    <lineage>
        <taxon>Bacteria</taxon>
        <taxon>Bacillati</taxon>
        <taxon>Bacillota</taxon>
        <taxon>Bacilli</taxon>
        <taxon>Bacillales</taxon>
        <taxon>Bacillaceae</taxon>
        <taxon>Falsibacillus</taxon>
    </lineage>
</organism>
<name>A0A370G899_9BACI</name>
<evidence type="ECO:0000313" key="1">
    <source>
        <dbReference type="EMBL" id="RDI40025.1"/>
    </source>
</evidence>
<dbReference type="Proteomes" id="UP000255326">
    <property type="component" value="Unassembled WGS sequence"/>
</dbReference>
<dbReference type="RefSeq" id="WP_245948499.1">
    <property type="nucleotide sequence ID" value="NZ_QQAY01000013.1"/>
</dbReference>
<evidence type="ECO:0000313" key="2">
    <source>
        <dbReference type="Proteomes" id="UP000255326"/>
    </source>
</evidence>
<dbReference type="AlphaFoldDB" id="A0A370G899"/>
<gene>
    <name evidence="1" type="ORF">DFR59_11349</name>
</gene>